<evidence type="ECO:0000313" key="2">
    <source>
        <dbReference type="Proteomes" id="UP000242715"/>
    </source>
</evidence>
<dbReference type="Proteomes" id="UP000242715">
    <property type="component" value="Unassembled WGS sequence"/>
</dbReference>
<keyword evidence="2" id="KW-1185">Reference proteome</keyword>
<protein>
    <submittedName>
        <fullName evidence="1">Uncharacterized protein</fullName>
    </submittedName>
</protein>
<dbReference type="EMBL" id="DF973531">
    <property type="protein sequence ID" value="GAU33558.1"/>
    <property type="molecule type" value="Genomic_DNA"/>
</dbReference>
<gene>
    <name evidence="1" type="ORF">TSUD_143500</name>
</gene>
<reference evidence="2" key="1">
    <citation type="journal article" date="2017" name="Front. Plant Sci.">
        <title>Climate Clever Clovers: New Paradigm to Reduce the Environmental Footprint of Ruminants by Breeding Low Methanogenic Forages Utilizing Haplotype Variation.</title>
        <authorList>
            <person name="Kaur P."/>
            <person name="Appels R."/>
            <person name="Bayer P.E."/>
            <person name="Keeble-Gagnere G."/>
            <person name="Wang J."/>
            <person name="Hirakawa H."/>
            <person name="Shirasawa K."/>
            <person name="Vercoe P."/>
            <person name="Stefanova K."/>
            <person name="Durmic Z."/>
            <person name="Nichols P."/>
            <person name="Revell C."/>
            <person name="Isobe S.N."/>
            <person name="Edwards D."/>
            <person name="Erskine W."/>
        </authorList>
    </citation>
    <scope>NUCLEOTIDE SEQUENCE [LARGE SCALE GENOMIC DNA]</scope>
    <source>
        <strain evidence="2">cv. Daliak</strain>
    </source>
</reference>
<proteinExistence type="predicted"/>
<sequence>MVNVFRITTIGGEVTVHKGGVDVNMRAEPKTKERNGTGPEEELRVGEVVVRLGEHKTKVDHKEFPAEYDNQNLGVKALLPAEKEASGTSVYVLNNQVDMFVEKFANGIEEEECVACQKFDVEHTLNQSTSSINKDEPVREVVPN</sequence>
<dbReference type="AlphaFoldDB" id="A0A2Z6MML7"/>
<name>A0A2Z6MML7_TRISU</name>
<organism evidence="1 2">
    <name type="scientific">Trifolium subterraneum</name>
    <name type="common">Subterranean clover</name>
    <dbReference type="NCBI Taxonomy" id="3900"/>
    <lineage>
        <taxon>Eukaryota</taxon>
        <taxon>Viridiplantae</taxon>
        <taxon>Streptophyta</taxon>
        <taxon>Embryophyta</taxon>
        <taxon>Tracheophyta</taxon>
        <taxon>Spermatophyta</taxon>
        <taxon>Magnoliopsida</taxon>
        <taxon>eudicotyledons</taxon>
        <taxon>Gunneridae</taxon>
        <taxon>Pentapetalae</taxon>
        <taxon>rosids</taxon>
        <taxon>fabids</taxon>
        <taxon>Fabales</taxon>
        <taxon>Fabaceae</taxon>
        <taxon>Papilionoideae</taxon>
        <taxon>50 kb inversion clade</taxon>
        <taxon>NPAAA clade</taxon>
        <taxon>Hologalegina</taxon>
        <taxon>IRL clade</taxon>
        <taxon>Trifolieae</taxon>
        <taxon>Trifolium</taxon>
    </lineage>
</organism>
<evidence type="ECO:0000313" key="1">
    <source>
        <dbReference type="EMBL" id="GAU33558.1"/>
    </source>
</evidence>
<accession>A0A2Z6MML7</accession>